<feature type="transmembrane region" description="Helical" evidence="1">
    <location>
        <begin position="106"/>
        <end position="130"/>
    </location>
</feature>
<dbReference type="InterPro" id="IPR013879">
    <property type="entry name" value="DUF1761"/>
</dbReference>
<reference evidence="3" key="1">
    <citation type="submission" date="2017-09" db="EMBL/GenBank/DDBJ databases">
        <title>Depth-based differentiation of microbial function through sediment-hosted aquifers and enrichment of novel symbionts in the deep terrestrial subsurface.</title>
        <authorList>
            <person name="Probst A.J."/>
            <person name="Ladd B."/>
            <person name="Jarett J.K."/>
            <person name="Geller-Mcgrath D.E."/>
            <person name="Sieber C.M.K."/>
            <person name="Emerson J.B."/>
            <person name="Anantharaman K."/>
            <person name="Thomas B.C."/>
            <person name="Malmstrom R."/>
            <person name="Stieglmeier M."/>
            <person name="Klingl A."/>
            <person name="Woyke T."/>
            <person name="Ryan C.M."/>
            <person name="Banfield J.F."/>
        </authorList>
    </citation>
    <scope>NUCLEOTIDE SEQUENCE [LARGE SCALE GENOMIC DNA]</scope>
</reference>
<keyword evidence="1" id="KW-1133">Transmembrane helix</keyword>
<feature type="transmembrane region" description="Helical" evidence="1">
    <location>
        <begin position="75"/>
        <end position="97"/>
    </location>
</feature>
<feature type="transmembrane region" description="Helical" evidence="1">
    <location>
        <begin position="47"/>
        <end position="69"/>
    </location>
</feature>
<evidence type="ECO:0000256" key="1">
    <source>
        <dbReference type="SAM" id="Phobius"/>
    </source>
</evidence>
<accession>A0A2M7TVU2</accession>
<protein>
    <recommendedName>
        <fullName evidence="4">DUF1761 domain-containing protein</fullName>
    </recommendedName>
</protein>
<sequence>MSIGGILLSVVSYMIIGSFWYSGAFLGKVWQKLVGLNMDTMDKDKMIKAVISSAIAAFIMATVLNYFIVEFEVETLIQALIFGAMVWVGFSATTILITNSYQQKPILLTLVDGGYQLVSLLAMSAIQFYLI</sequence>
<organism evidence="2 3">
    <name type="scientific">Candidatus Roizmanbacteria bacterium CG_4_10_14_0_2_um_filter_39_13</name>
    <dbReference type="NCBI Taxonomy" id="1974825"/>
    <lineage>
        <taxon>Bacteria</taxon>
        <taxon>Candidatus Roizmaniibacteriota</taxon>
    </lineage>
</organism>
<dbReference type="EMBL" id="PFOB01000070">
    <property type="protein sequence ID" value="PIZ61938.1"/>
    <property type="molecule type" value="Genomic_DNA"/>
</dbReference>
<proteinExistence type="predicted"/>
<gene>
    <name evidence="2" type="ORF">COY16_05655</name>
</gene>
<dbReference type="Proteomes" id="UP000228503">
    <property type="component" value="Unassembled WGS sequence"/>
</dbReference>
<comment type="caution">
    <text evidence="2">The sequence shown here is derived from an EMBL/GenBank/DDBJ whole genome shotgun (WGS) entry which is preliminary data.</text>
</comment>
<evidence type="ECO:0008006" key="4">
    <source>
        <dbReference type="Google" id="ProtNLM"/>
    </source>
</evidence>
<name>A0A2M7TVU2_9BACT</name>
<keyword evidence="1" id="KW-0472">Membrane</keyword>
<dbReference type="Pfam" id="PF08570">
    <property type="entry name" value="DUF1761"/>
    <property type="match status" value="1"/>
</dbReference>
<dbReference type="AlphaFoldDB" id="A0A2M7TVU2"/>
<evidence type="ECO:0000313" key="2">
    <source>
        <dbReference type="EMBL" id="PIZ61938.1"/>
    </source>
</evidence>
<feature type="transmembrane region" description="Helical" evidence="1">
    <location>
        <begin position="6"/>
        <end position="26"/>
    </location>
</feature>
<evidence type="ECO:0000313" key="3">
    <source>
        <dbReference type="Proteomes" id="UP000228503"/>
    </source>
</evidence>
<keyword evidence="1" id="KW-0812">Transmembrane</keyword>